<evidence type="ECO:0000313" key="5">
    <source>
        <dbReference type="EMBL" id="KIL42016.1"/>
    </source>
</evidence>
<sequence length="372" mass="42331">MESFDLKFETSCFAVLLFHIGGYAALFKDNDPRDAETKLQYVYHIVTNITEELIGRKHPVFSTEVDGMVAFLVNIRGEDESAAKQELVDIAGEAQSFIQSNFYIQLTIGISNTHPSVSGIPHGFDEALEALEYKFVIGPSQIITFDRIRRPKNELYYPLDTERQLINYIKTGQYEEAMETVSGILTANVADGTLSAQLGKLLMFELIGTILKSIEHLQPGPDELSVEKTELIKLLTQCESFAEMEDEIYRFLRTVCEYIDARKKSHNSNLKEQVLAYIEEHLSDMNLSLTSLSLEFDVNAPYLSRFFKEQTGETFVDYVGKRRVELAKRLMTETDDTIAEITSKVGFTNSNTFIRVFKRYEGITPGHFRKGE</sequence>
<dbReference type="PANTHER" id="PTHR43280">
    <property type="entry name" value="ARAC-FAMILY TRANSCRIPTIONAL REGULATOR"/>
    <property type="match status" value="1"/>
</dbReference>
<organism evidence="5 6">
    <name type="scientific">Gordoniibacillus kamchatkensis</name>
    <dbReference type="NCBI Taxonomy" id="1590651"/>
    <lineage>
        <taxon>Bacteria</taxon>
        <taxon>Bacillati</taxon>
        <taxon>Bacillota</taxon>
        <taxon>Bacilli</taxon>
        <taxon>Bacillales</taxon>
        <taxon>Paenibacillaceae</taxon>
        <taxon>Gordoniibacillus</taxon>
    </lineage>
</organism>
<proteinExistence type="predicted"/>
<dbReference type="SMART" id="SM00342">
    <property type="entry name" value="HTH_ARAC"/>
    <property type="match status" value="1"/>
</dbReference>
<dbReference type="PRINTS" id="PR00032">
    <property type="entry name" value="HTHARAC"/>
</dbReference>
<keyword evidence="3" id="KW-0804">Transcription</keyword>
<dbReference type="InterPro" id="IPR018060">
    <property type="entry name" value="HTH_AraC"/>
</dbReference>
<dbReference type="Gene3D" id="1.10.10.60">
    <property type="entry name" value="Homeodomain-like"/>
    <property type="match status" value="2"/>
</dbReference>
<protein>
    <recommendedName>
        <fullName evidence="4">HTH araC/xylS-type domain-containing protein</fullName>
    </recommendedName>
</protein>
<dbReference type="InterPro" id="IPR020449">
    <property type="entry name" value="Tscrpt_reg_AraC-type_HTH"/>
</dbReference>
<evidence type="ECO:0000259" key="4">
    <source>
        <dbReference type="PROSITE" id="PS01124"/>
    </source>
</evidence>
<dbReference type="InterPro" id="IPR018062">
    <property type="entry name" value="HTH_AraC-typ_CS"/>
</dbReference>
<dbReference type="InterPro" id="IPR041522">
    <property type="entry name" value="CdaR_GGDEF"/>
</dbReference>
<gene>
    <name evidence="5" type="ORF">SD70_03970</name>
</gene>
<keyword evidence="6" id="KW-1185">Reference proteome</keyword>
<dbReference type="Pfam" id="PF17853">
    <property type="entry name" value="GGDEF_2"/>
    <property type="match status" value="1"/>
</dbReference>
<evidence type="ECO:0000256" key="2">
    <source>
        <dbReference type="ARBA" id="ARBA00023125"/>
    </source>
</evidence>
<evidence type="ECO:0000313" key="6">
    <source>
        <dbReference type="Proteomes" id="UP000031967"/>
    </source>
</evidence>
<dbReference type="SUPFAM" id="SSF46689">
    <property type="entry name" value="Homeodomain-like"/>
    <property type="match status" value="1"/>
</dbReference>
<dbReference type="PANTHER" id="PTHR43280:SF28">
    <property type="entry name" value="HTH-TYPE TRANSCRIPTIONAL ACTIVATOR RHAS"/>
    <property type="match status" value="1"/>
</dbReference>
<reference evidence="5 6" key="1">
    <citation type="submission" date="2014-12" db="EMBL/GenBank/DDBJ databases">
        <title>Draft genome sequence of Paenibacillus kamchatkensis strain B-2647.</title>
        <authorList>
            <person name="Karlyshev A.V."/>
            <person name="Kudryashova E.B."/>
        </authorList>
    </citation>
    <scope>NUCLEOTIDE SEQUENCE [LARGE SCALE GENOMIC DNA]</scope>
    <source>
        <strain evidence="5 6">VKM B-2647</strain>
    </source>
</reference>
<evidence type="ECO:0000256" key="3">
    <source>
        <dbReference type="ARBA" id="ARBA00023163"/>
    </source>
</evidence>
<comment type="caution">
    <text evidence="5">The sequence shown here is derived from an EMBL/GenBank/DDBJ whole genome shotgun (WGS) entry which is preliminary data.</text>
</comment>
<dbReference type="PROSITE" id="PS01124">
    <property type="entry name" value="HTH_ARAC_FAMILY_2"/>
    <property type="match status" value="1"/>
</dbReference>
<accession>A0ABR5ALX6</accession>
<dbReference type="InterPro" id="IPR009057">
    <property type="entry name" value="Homeodomain-like_sf"/>
</dbReference>
<feature type="domain" description="HTH araC/xylS-type" evidence="4">
    <location>
        <begin position="272"/>
        <end position="371"/>
    </location>
</feature>
<dbReference type="PROSITE" id="PS00041">
    <property type="entry name" value="HTH_ARAC_FAMILY_1"/>
    <property type="match status" value="1"/>
</dbReference>
<dbReference type="EMBL" id="JXAK01000004">
    <property type="protein sequence ID" value="KIL42016.1"/>
    <property type="molecule type" value="Genomic_DNA"/>
</dbReference>
<name>A0ABR5ALX6_9BACL</name>
<keyword evidence="2" id="KW-0238">DNA-binding</keyword>
<evidence type="ECO:0000256" key="1">
    <source>
        <dbReference type="ARBA" id="ARBA00023015"/>
    </source>
</evidence>
<dbReference type="Pfam" id="PF12833">
    <property type="entry name" value="HTH_18"/>
    <property type="match status" value="1"/>
</dbReference>
<dbReference type="Proteomes" id="UP000031967">
    <property type="component" value="Unassembled WGS sequence"/>
</dbReference>
<keyword evidence="1" id="KW-0805">Transcription regulation</keyword>